<dbReference type="PANTHER" id="PTHR35023">
    <property type="entry name" value="CHELATASE-RELATED"/>
    <property type="match status" value="1"/>
</dbReference>
<dbReference type="InterPro" id="IPR052989">
    <property type="entry name" value="Mg-chelatase_DI-like"/>
</dbReference>
<accession>E6V2W0</accession>
<feature type="domain" description="VWFA" evidence="1">
    <location>
        <begin position="29"/>
        <end position="129"/>
    </location>
</feature>
<organism evidence="2 3">
    <name type="scientific">Variovorax paradoxus (strain EPS)</name>
    <dbReference type="NCBI Taxonomy" id="595537"/>
    <lineage>
        <taxon>Bacteria</taxon>
        <taxon>Pseudomonadati</taxon>
        <taxon>Pseudomonadota</taxon>
        <taxon>Betaproteobacteria</taxon>
        <taxon>Burkholderiales</taxon>
        <taxon>Comamonadaceae</taxon>
        <taxon>Variovorax</taxon>
    </lineage>
</organism>
<dbReference type="InterPro" id="IPR002035">
    <property type="entry name" value="VWF_A"/>
</dbReference>
<dbReference type="KEGG" id="vpe:Varpa_3845"/>
<reference evidence="3" key="1">
    <citation type="submission" date="2010-12" db="EMBL/GenBank/DDBJ databases">
        <title>Complete sequence of Variovorax paradoxus EPS.</title>
        <authorList>
            <consortium name="US DOE Joint Genome Institute"/>
            <person name="Lucas S."/>
            <person name="Copeland A."/>
            <person name="Lapidus A."/>
            <person name="Cheng J.-F."/>
            <person name="Goodwin L."/>
            <person name="Pitluck S."/>
            <person name="Teshima H."/>
            <person name="Detter J.C."/>
            <person name="Han C."/>
            <person name="Tapia R."/>
            <person name="Land M."/>
            <person name="Hauser L."/>
            <person name="Kyrpides N."/>
            <person name="Ivanova N."/>
            <person name="Ovchinnikova G."/>
            <person name="Orwin P."/>
            <person name="Han J.-I.G."/>
            <person name="Woyke T."/>
        </authorList>
    </citation>
    <scope>NUCLEOTIDE SEQUENCE [LARGE SCALE GENOMIC DNA]</scope>
    <source>
        <strain evidence="3">EPS</strain>
    </source>
</reference>
<evidence type="ECO:0000259" key="1">
    <source>
        <dbReference type="Pfam" id="PF13519"/>
    </source>
</evidence>
<dbReference type="Proteomes" id="UP000008917">
    <property type="component" value="Chromosome"/>
</dbReference>
<evidence type="ECO:0000313" key="2">
    <source>
        <dbReference type="EMBL" id="ADU38026.1"/>
    </source>
</evidence>
<dbReference type="Pfam" id="PF13519">
    <property type="entry name" value="VWA_2"/>
    <property type="match status" value="1"/>
</dbReference>
<sequence length="177" mass="19558">MANRGADTLRAEHLRRRPLQARSGALHCFLLDCSASMRNDGNLARAKGLLLSLMEEAYQRRDHVALLCFAGEVVELRLPPRRASAWNDDWIAPIAAGGGTPLALGVQRADQLLAHSAARQRWLWLLTDGRSNESPMRPEAADFACVVDFEAARVPLHRAKQLAVRWQARYLSAPGAS</sequence>
<reference evidence="2 3" key="2">
    <citation type="journal article" date="2013" name="Genome Announc.">
        <title>Genome of the Root-Associated Plant Growth-Promoting Bacterium Variovorax paradoxus Strain EPS.</title>
        <authorList>
            <person name="Han J.I."/>
            <person name="Spain J.C."/>
            <person name="Leadbetter J.R."/>
            <person name="Ovchinnikova G."/>
            <person name="Goodwin L.A."/>
            <person name="Han C.S."/>
            <person name="Woyke T."/>
            <person name="Davenport K.W."/>
            <person name="Orwin P.M."/>
        </authorList>
    </citation>
    <scope>NUCLEOTIDE SEQUENCE [LARGE SCALE GENOMIC DNA]</scope>
    <source>
        <strain evidence="2 3">EPS</strain>
    </source>
</reference>
<dbReference type="AlphaFoldDB" id="E6V2W0"/>
<dbReference type="Gene3D" id="3.40.50.410">
    <property type="entry name" value="von Willebrand factor, type A domain"/>
    <property type="match status" value="1"/>
</dbReference>
<evidence type="ECO:0000313" key="3">
    <source>
        <dbReference type="Proteomes" id="UP000008917"/>
    </source>
</evidence>
<dbReference type="SUPFAM" id="SSF53300">
    <property type="entry name" value="vWA-like"/>
    <property type="match status" value="1"/>
</dbReference>
<dbReference type="eggNOG" id="COG1240">
    <property type="taxonomic scope" value="Bacteria"/>
</dbReference>
<gene>
    <name evidence="2" type="ordered locus">Varpa_3845</name>
</gene>
<dbReference type="PANTHER" id="PTHR35023:SF1">
    <property type="entry name" value="MG-PROTOPORPHYRIN IX CHELATASE"/>
    <property type="match status" value="1"/>
</dbReference>
<name>E6V2W0_VARPE</name>
<dbReference type="EMBL" id="CP002417">
    <property type="protein sequence ID" value="ADU38026.1"/>
    <property type="molecule type" value="Genomic_DNA"/>
</dbReference>
<dbReference type="STRING" id="595537.Varpa_3845"/>
<dbReference type="InterPro" id="IPR036465">
    <property type="entry name" value="vWFA_dom_sf"/>
</dbReference>
<dbReference type="RefSeq" id="WP_013542249.1">
    <property type="nucleotide sequence ID" value="NC_014931.1"/>
</dbReference>
<dbReference type="HOGENOM" id="CLU_107054_0_0_4"/>
<protein>
    <submittedName>
        <fullName evidence="2">von Willebrand factor type A</fullName>
    </submittedName>
</protein>
<proteinExistence type="predicted"/>